<dbReference type="InterPro" id="IPR001870">
    <property type="entry name" value="B30.2/SPRY"/>
</dbReference>
<feature type="region of interest" description="Disordered" evidence="3">
    <location>
        <begin position="533"/>
        <end position="579"/>
    </location>
</feature>
<keyword evidence="1 2" id="KW-0175">Coiled coil</keyword>
<dbReference type="CDD" id="cd00063">
    <property type="entry name" value="FN3"/>
    <property type="match status" value="2"/>
</dbReference>
<dbReference type="InterPro" id="IPR003961">
    <property type="entry name" value="FN3_dom"/>
</dbReference>
<sequence length="2422" mass="271558">MEGYSGSECDRVSEISSSIEDEVPEGLVEPQEVAELTNSLKEIIQNEDVKPKLQCIMSEPSFSVVTVQSEDSEITWETSSSRCSTPWASEASATSDLCSVESSSVDSPPGKVIFLMDEGKTVRKRMCKSSDRTSDLKGGQGSKKSDLSRMQMQELRDAPTKVQDAKLNAAQLEAQAMDAETSKDKEDLLDITGEPVSHASIASKSMGKENKLKKGRPALNGAVRAKIQKFSSISEEETPKFFQKKGTKDPAVPSDIKRKQKQQHKGFLNQSLSSPSLVHLEKNCTDRDDGSLHNIKHVKMNIESSSFSNAGVTVPLDKEERKETQPSPAETVHETSEQSLSFSSYLPEEEGKQEIHTSSPMPITSISEWSISEPSDLMDIAEREEIQPFPSETTNVISEQPLSITPSLIDEGENQEIQPNSFLATKTISTDRINQPEGQATQPYVSISTESVSEHSSSSHTGEETEKQEIQFYSPVTTQLEPEHSVLSEIKKHDIKPYPPVTAQSECEHPDLSYSIEEAEKQEIHPYSPVTAQLESEQPDISYSTCETEKQETEQLESEHSDQQDIQPNTPITAQSESEHSDLFYSIEEAEEQESYSPAVEQLEFENVDLSYPVDETETQESQYYSQVTAELESELSDLSYSIDEAEKQAAQLECEHQILSHSIEEAENEEIQPYLLVPAQFESEQLVLSETGSEEIEHYSLRTPQLESGHLILSYPIGDTEIRESQCYSHVPAGLEPEHSLSYYSVDEVIPQEIQSSSPVTAQSVPKHLVLSHSIDDEEKQDIQPYRPKPAKSKCHSLVSSYDTDEAEMREIQLHSPKIENLMSEQLVTMPLMHTNGRDGQELQAYSLGTEYLLSAQLTAPSPIFIAESDKQEIQLDAHEVPDLVSEVLNFSAGSINKEEKHDIDSSLPDAEYTSSEQSMAVSSDFIDETVMQENQSYSAEVDSFPSTQLKTTVVRPFNETENLEIQAYAFEETALLSEESKTGSADPINNNKADKQEIQSFPNEAEYFESKQFPGRLQTARTAQSTNENKSDMTMVSDFVSNEASRNLLSEPINETHTHNLYSSLPGNPVSDKNVNNVTVTSIGDLSTAEEIQHFSNVEAGSKEPEHYLPREEKLTEHVHSAEESKYTPEPDEQKDMFNIISEGYEILNIHAVPLISSVDEEESKHMPDKLEYLETNTLIKTKLSDCGDHEASAYGTVTEISENSVADDTGVKDMEQKELVEVDAQEIVETEEEISTLSENKSGEVLNPNESTIEMDYFEKYTLIDDKSPTELSVQGLSPFDAVMANPKKPTEETISSTGNSDVNTSEDEFTLLDNDLDEAFYGMIEQESKMQSHADAQKFLTMQKSIDCSKKVINIEDEQKLAGTPLFDTEEGVLERSMLFPTSVSAINPELLEEPPALAFLYKDLYAEAVGENAKGENEPPSDEESGNSDASFPRNSDTDDETGIYFEKYILKDDIPCNAAGSQKDQVSKAQSINKDLSGQLGVSGDKHKDFYEVIEKEQQSVHILSEESTKTQVLSEGEIVVGETIPFITYIKVTICQPTQAVPFGSTLNISDARNDPTSQQEEENTPAVTHEELSEQMSHEESSQVLDSEVIANQKEASVQDKSKTVTPRTDERKEEHEIAIVNKMDNYVPHGRTPVDESESNQYVHTPQQPEQLISYLNNHLQPLTKEAYDLDHDRFESVNNGEKYLFDTDEQTNEKRVREKIANNIAKHNLEVVKTGLPEPGVKFDKASGDLNIQPFRRDFDNLPSDSTREEQCLETDEHLAESMDYEVITQEELLQDEISSELAHEDLLFEDRESFDQISYSYESVNEAEQETPIEHEDSGFVVMNSEKSSLDISESESQQKEIKKAHVDTYCCQCRCPISAIDKLFGEHEGHDVTTLDTAVMDMKDQLDEFLGELQQRSVKFEELVSEIESLFNSVEENSKKNEQVLEDQNEEMVKTVIAQYDEMSQNFEEVKKMKMEYLYDQMINFQQSIVEAKETLERTVMETEELDDVVSLNLSKEMNKRLLSAMDKSLSLEKMPSAFSLFDHYADASVRSDQNTLKCVAVPQTPKLLSQEPNSATSTSIAIYWTVSEGDIIDCFQVYCMEEPQPNKVQSALVEEYRVTVKESYCILEDLEPDRYYGVWVMAVNYTGCSLPSRKSTFRTAPSTPLLKAEDCTVCWDTAIIRWSTASSEATESFTLEYCRQYSPEGEGLRSFAGIKKPELQVNLQPNVNYFFYVRAANSSGTSEQSEAALISTKGTRFHVMSDTAHPALQVSSDGTVICLPERTKFTGIPSVLGELLPARGLHYWEITVTGCKGYRIGICYNSTLEGSILGQDDTSWCICYCSTQTSFIYKFFHHGVMSDVYMTEQPARVGILLDYNVGRLSFFNAERGLALFTIRHRFTNAAHPAFVLEKAGVLNLHTGMELPEFVKHS</sequence>
<dbReference type="PRINTS" id="PR01407">
    <property type="entry name" value="BUTYPHLNCDUF"/>
</dbReference>
<dbReference type="InterPro" id="IPR050617">
    <property type="entry name" value="E3_ligase_FN3/SPRY"/>
</dbReference>
<feature type="region of interest" description="Disordered" evidence="3">
    <location>
        <begin position="773"/>
        <end position="797"/>
    </location>
</feature>
<evidence type="ECO:0000313" key="6">
    <source>
        <dbReference type="EMBL" id="KAH1169040.1"/>
    </source>
</evidence>
<feature type="region of interest" description="Disordered" evidence="3">
    <location>
        <begin position="447"/>
        <end position="468"/>
    </location>
</feature>
<feature type="compositionally biased region" description="Basic and acidic residues" evidence="3">
    <location>
        <begin position="1576"/>
        <end position="1589"/>
    </location>
</feature>
<feature type="compositionally biased region" description="Low complexity" evidence="3">
    <location>
        <begin position="447"/>
        <end position="460"/>
    </location>
</feature>
<name>A0A9D3WXZ9_9SAUR</name>
<feature type="compositionally biased region" description="Basic and acidic residues" evidence="3">
    <location>
        <begin position="547"/>
        <end position="563"/>
    </location>
</feature>
<dbReference type="SMART" id="SM00449">
    <property type="entry name" value="SPRY"/>
    <property type="match status" value="1"/>
</dbReference>
<evidence type="ECO:0000259" key="5">
    <source>
        <dbReference type="PROSITE" id="PS50853"/>
    </source>
</evidence>
<feature type="region of interest" description="Disordered" evidence="3">
    <location>
        <begin position="124"/>
        <end position="161"/>
    </location>
</feature>
<dbReference type="InterPro" id="IPR036116">
    <property type="entry name" value="FN3_sf"/>
</dbReference>
<evidence type="ECO:0000256" key="1">
    <source>
        <dbReference type="ARBA" id="ARBA00023054"/>
    </source>
</evidence>
<dbReference type="Proteomes" id="UP000827986">
    <property type="component" value="Unassembled WGS sequence"/>
</dbReference>
<dbReference type="Gene3D" id="3.30.160.60">
    <property type="entry name" value="Classic Zinc Finger"/>
    <property type="match status" value="1"/>
</dbReference>
<reference evidence="6" key="1">
    <citation type="submission" date="2021-09" db="EMBL/GenBank/DDBJ databases">
        <title>The genome of Mauremys mutica provides insights into the evolution of semi-aquatic lifestyle.</title>
        <authorList>
            <person name="Gong S."/>
            <person name="Gao Y."/>
        </authorList>
    </citation>
    <scope>NUCLEOTIDE SEQUENCE</scope>
    <source>
        <strain evidence="6">MM-2020</strain>
        <tissue evidence="6">Muscle</tissue>
    </source>
</reference>
<feature type="compositionally biased region" description="Polar residues" evidence="3">
    <location>
        <begin position="564"/>
        <end position="576"/>
    </location>
</feature>
<feature type="region of interest" description="Disordered" evidence="3">
    <location>
        <begin position="1553"/>
        <end position="1621"/>
    </location>
</feature>
<dbReference type="PROSITE" id="PS50853">
    <property type="entry name" value="FN3"/>
    <property type="match status" value="2"/>
</dbReference>
<dbReference type="PANTHER" id="PTHR24099:SF7">
    <property type="entry name" value="CARDIOMYOPATHY-ASSOCIATED PROTEIN 5"/>
    <property type="match status" value="1"/>
</dbReference>
<evidence type="ECO:0000256" key="3">
    <source>
        <dbReference type="SAM" id="MobiDB-lite"/>
    </source>
</evidence>
<dbReference type="SUPFAM" id="SSF57845">
    <property type="entry name" value="B-box zinc-binding domain"/>
    <property type="match status" value="1"/>
</dbReference>
<feature type="region of interest" description="Disordered" evidence="3">
    <location>
        <begin position="316"/>
        <end position="360"/>
    </location>
</feature>
<dbReference type="Gene3D" id="2.60.120.920">
    <property type="match status" value="1"/>
</dbReference>
<dbReference type="SMART" id="SM00060">
    <property type="entry name" value="FN3"/>
    <property type="match status" value="2"/>
</dbReference>
<gene>
    <name evidence="6" type="ORF">KIL84_013630</name>
</gene>
<accession>A0A9D3WXZ9</accession>
<dbReference type="PANTHER" id="PTHR24099">
    <property type="entry name" value="E3 UBIQUITIN-PROTEIN LIGASE TRIM36-RELATED"/>
    <property type="match status" value="1"/>
</dbReference>
<evidence type="ECO:0000256" key="2">
    <source>
        <dbReference type="SAM" id="Coils"/>
    </source>
</evidence>
<comment type="caution">
    <text evidence="6">The sequence shown here is derived from an EMBL/GenBank/DDBJ whole genome shotgun (WGS) entry which is preliminary data.</text>
</comment>
<dbReference type="InterPro" id="IPR003877">
    <property type="entry name" value="SPRY_dom"/>
</dbReference>
<dbReference type="SUPFAM" id="SSF49265">
    <property type="entry name" value="Fibronectin type III"/>
    <property type="match status" value="1"/>
</dbReference>
<dbReference type="InterPro" id="IPR013320">
    <property type="entry name" value="ConA-like_dom_sf"/>
</dbReference>
<keyword evidence="7" id="KW-1185">Reference proteome</keyword>
<dbReference type="Pfam" id="PF00622">
    <property type="entry name" value="SPRY"/>
    <property type="match status" value="1"/>
</dbReference>
<dbReference type="InterPro" id="IPR043136">
    <property type="entry name" value="B30.2/SPRY_sf"/>
</dbReference>
<dbReference type="InterPro" id="IPR003879">
    <property type="entry name" value="Butyrophylin_SPRY"/>
</dbReference>
<evidence type="ECO:0008006" key="8">
    <source>
        <dbReference type="Google" id="ProtNLM"/>
    </source>
</evidence>
<dbReference type="PROSITE" id="PS50188">
    <property type="entry name" value="B302_SPRY"/>
    <property type="match status" value="1"/>
</dbReference>
<feature type="compositionally biased region" description="Polar residues" evidence="3">
    <location>
        <begin position="1553"/>
        <end position="1566"/>
    </location>
</feature>
<feature type="domain" description="Fibronectin type-III" evidence="5">
    <location>
        <begin position="2156"/>
        <end position="2248"/>
    </location>
</feature>
<evidence type="ECO:0000313" key="7">
    <source>
        <dbReference type="Proteomes" id="UP000827986"/>
    </source>
</evidence>
<feature type="compositionally biased region" description="Polar residues" evidence="3">
    <location>
        <begin position="533"/>
        <end position="546"/>
    </location>
</feature>
<dbReference type="SUPFAM" id="SSF49899">
    <property type="entry name" value="Concanavalin A-like lectins/glucanases"/>
    <property type="match status" value="1"/>
</dbReference>
<dbReference type="GO" id="GO:0005737">
    <property type="term" value="C:cytoplasm"/>
    <property type="evidence" value="ECO:0007669"/>
    <property type="project" value="TreeGrafter"/>
</dbReference>
<protein>
    <recommendedName>
        <fullName evidence="8">Cardiomyopathy-associated protein 5</fullName>
    </recommendedName>
</protein>
<dbReference type="Gene3D" id="2.60.40.10">
    <property type="entry name" value="Immunoglobulins"/>
    <property type="match status" value="2"/>
</dbReference>
<feature type="region of interest" description="Disordered" evidence="3">
    <location>
        <begin position="1417"/>
        <end position="1445"/>
    </location>
</feature>
<proteinExistence type="predicted"/>
<dbReference type="EMBL" id="JAHDVG010000485">
    <property type="protein sequence ID" value="KAH1169040.1"/>
    <property type="molecule type" value="Genomic_DNA"/>
</dbReference>
<feature type="compositionally biased region" description="Basic and acidic residues" evidence="3">
    <location>
        <begin position="1605"/>
        <end position="1621"/>
    </location>
</feature>
<feature type="region of interest" description="Disordered" evidence="3">
    <location>
        <begin position="234"/>
        <end position="270"/>
    </location>
</feature>
<feature type="region of interest" description="Disordered" evidence="3">
    <location>
        <begin position="1"/>
        <end position="28"/>
    </location>
</feature>
<evidence type="ECO:0000259" key="4">
    <source>
        <dbReference type="PROSITE" id="PS50188"/>
    </source>
</evidence>
<organism evidence="6 7">
    <name type="scientific">Mauremys mutica</name>
    <name type="common">yellowpond turtle</name>
    <dbReference type="NCBI Taxonomy" id="74926"/>
    <lineage>
        <taxon>Eukaryota</taxon>
        <taxon>Metazoa</taxon>
        <taxon>Chordata</taxon>
        <taxon>Craniata</taxon>
        <taxon>Vertebrata</taxon>
        <taxon>Euteleostomi</taxon>
        <taxon>Archelosauria</taxon>
        <taxon>Testudinata</taxon>
        <taxon>Testudines</taxon>
        <taxon>Cryptodira</taxon>
        <taxon>Durocryptodira</taxon>
        <taxon>Testudinoidea</taxon>
        <taxon>Geoemydidae</taxon>
        <taxon>Geoemydinae</taxon>
        <taxon>Mauremys</taxon>
    </lineage>
</organism>
<feature type="domain" description="Fibronectin type-III" evidence="5">
    <location>
        <begin position="2054"/>
        <end position="2155"/>
    </location>
</feature>
<feature type="coiled-coil region" evidence="2">
    <location>
        <begin position="629"/>
        <end position="670"/>
    </location>
</feature>
<feature type="domain" description="B30.2/SPRY" evidence="4">
    <location>
        <begin position="2230"/>
        <end position="2418"/>
    </location>
</feature>
<dbReference type="InterPro" id="IPR013783">
    <property type="entry name" value="Ig-like_fold"/>
</dbReference>